<protein>
    <submittedName>
        <fullName evidence="2">Uncharacterized protein</fullName>
    </submittedName>
</protein>
<organism evidence="2 3">
    <name type="scientific">candidate division KSB3 bacterium</name>
    <dbReference type="NCBI Taxonomy" id="2044937"/>
    <lineage>
        <taxon>Bacteria</taxon>
        <taxon>candidate division KSB3</taxon>
    </lineage>
</organism>
<gene>
    <name evidence="2" type="ORF">CSA56_05420</name>
</gene>
<dbReference type="InterPro" id="IPR011066">
    <property type="entry name" value="MscS_channel_C_sf"/>
</dbReference>
<dbReference type="SUPFAM" id="SSF82689">
    <property type="entry name" value="Mechanosensitive channel protein MscS (YggB), C-terminal domain"/>
    <property type="match status" value="1"/>
</dbReference>
<feature type="non-terminal residue" evidence="2">
    <location>
        <position position="1"/>
    </location>
</feature>
<accession>A0A2G6KIB4</accession>
<reference evidence="2 3" key="1">
    <citation type="submission" date="2017-10" db="EMBL/GenBank/DDBJ databases">
        <title>Novel microbial diversity and functional potential in the marine mammal oral microbiome.</title>
        <authorList>
            <person name="Dudek N.K."/>
            <person name="Sun C.L."/>
            <person name="Burstein D."/>
            <person name="Kantor R.S."/>
            <person name="Aliaga Goltsman D.S."/>
            <person name="Bik E.M."/>
            <person name="Thomas B.C."/>
            <person name="Banfield J.F."/>
            <person name="Relman D.A."/>
        </authorList>
    </citation>
    <scope>NUCLEOTIDE SEQUENCE [LARGE SCALE GENOMIC DNA]</scope>
    <source>
        <strain evidence="2">DOLJORAL78_47_16</strain>
    </source>
</reference>
<sequence length="120" mass="13304">AHQPLITRDIPEKLQAMLAEELQKEEFGRELIRLLVEFKEASASSLDLFILTTFPGHLAPNFFTIGRALQRIAVDACNTYGWGIPFTQVTIHTAEPTQQPGVLGKNEQAEIEQGIQSADS</sequence>
<dbReference type="GO" id="GO:0016020">
    <property type="term" value="C:membrane"/>
    <property type="evidence" value="ECO:0007669"/>
    <property type="project" value="InterPro"/>
</dbReference>
<proteinExistence type="predicted"/>
<dbReference type="Proteomes" id="UP000230821">
    <property type="component" value="Unassembled WGS sequence"/>
</dbReference>
<feature type="region of interest" description="Disordered" evidence="1">
    <location>
        <begin position="97"/>
        <end position="120"/>
    </location>
</feature>
<dbReference type="EMBL" id="PDSK01000061">
    <property type="protein sequence ID" value="PIE35120.1"/>
    <property type="molecule type" value="Genomic_DNA"/>
</dbReference>
<dbReference type="AlphaFoldDB" id="A0A2G6KIB4"/>
<name>A0A2G6KIB4_9BACT</name>
<evidence type="ECO:0000313" key="2">
    <source>
        <dbReference type="EMBL" id="PIE35120.1"/>
    </source>
</evidence>
<comment type="caution">
    <text evidence="2">The sequence shown here is derived from an EMBL/GenBank/DDBJ whole genome shotgun (WGS) entry which is preliminary data.</text>
</comment>
<evidence type="ECO:0000256" key="1">
    <source>
        <dbReference type="SAM" id="MobiDB-lite"/>
    </source>
</evidence>
<evidence type="ECO:0000313" key="3">
    <source>
        <dbReference type="Proteomes" id="UP000230821"/>
    </source>
</evidence>